<gene>
    <name evidence="9" type="ORF">SAMN06265218_10999</name>
</gene>
<comment type="subunit">
    <text evidence="2">Interacts with microtubules.</text>
</comment>
<dbReference type="InterPro" id="IPR049039">
    <property type="entry name" value="RMD1-3_a_helical_rpt"/>
</dbReference>
<organism evidence="9 10">
    <name type="scientific">Fodinibius sediminis</name>
    <dbReference type="NCBI Taxonomy" id="1214077"/>
    <lineage>
        <taxon>Bacteria</taxon>
        <taxon>Pseudomonadati</taxon>
        <taxon>Balneolota</taxon>
        <taxon>Balneolia</taxon>
        <taxon>Balneolales</taxon>
        <taxon>Balneolaceae</taxon>
        <taxon>Fodinibius</taxon>
    </lineage>
</organism>
<evidence type="ECO:0000256" key="7">
    <source>
        <dbReference type="ARBA" id="ARBA00039966"/>
    </source>
</evidence>
<evidence type="ECO:0000256" key="3">
    <source>
        <dbReference type="ARBA" id="ARBA00022490"/>
    </source>
</evidence>
<evidence type="ECO:0000256" key="8">
    <source>
        <dbReference type="ARBA" id="ARBA00041958"/>
    </source>
</evidence>
<dbReference type="EMBL" id="FXTH01000009">
    <property type="protein sequence ID" value="SMO68795.1"/>
    <property type="molecule type" value="Genomic_DNA"/>
</dbReference>
<keyword evidence="4" id="KW-0677">Repeat</keyword>
<evidence type="ECO:0000313" key="10">
    <source>
        <dbReference type="Proteomes" id="UP000317593"/>
    </source>
</evidence>
<dbReference type="InterPro" id="IPR011990">
    <property type="entry name" value="TPR-like_helical_dom_sf"/>
</dbReference>
<keyword evidence="5" id="KW-0802">TPR repeat</keyword>
<evidence type="ECO:0000256" key="5">
    <source>
        <dbReference type="ARBA" id="ARBA00022803"/>
    </source>
</evidence>
<accession>A0A521DAX1</accession>
<name>A0A521DAX1_9BACT</name>
<evidence type="ECO:0000256" key="1">
    <source>
        <dbReference type="ARBA" id="ARBA00004245"/>
    </source>
</evidence>
<dbReference type="AlphaFoldDB" id="A0A521DAX1"/>
<evidence type="ECO:0000256" key="2">
    <source>
        <dbReference type="ARBA" id="ARBA00011375"/>
    </source>
</evidence>
<comment type="subcellular location">
    <subcellularLocation>
        <location evidence="1">Cytoplasm</location>
        <location evidence="1">Cytoskeleton</location>
    </subcellularLocation>
</comment>
<dbReference type="Proteomes" id="UP000317593">
    <property type="component" value="Unassembled WGS sequence"/>
</dbReference>
<evidence type="ECO:0000313" key="9">
    <source>
        <dbReference type="EMBL" id="SMO68795.1"/>
    </source>
</evidence>
<keyword evidence="6" id="KW-0206">Cytoskeleton</keyword>
<dbReference type="Gene3D" id="1.25.40.10">
    <property type="entry name" value="Tetratricopeptide repeat domain"/>
    <property type="match status" value="2"/>
</dbReference>
<dbReference type="GO" id="GO:0097431">
    <property type="term" value="C:mitotic spindle pole"/>
    <property type="evidence" value="ECO:0007669"/>
    <property type="project" value="TreeGrafter"/>
</dbReference>
<proteinExistence type="predicted"/>
<evidence type="ECO:0000256" key="4">
    <source>
        <dbReference type="ARBA" id="ARBA00022737"/>
    </source>
</evidence>
<dbReference type="GO" id="GO:0008017">
    <property type="term" value="F:microtubule binding"/>
    <property type="evidence" value="ECO:0007669"/>
    <property type="project" value="TreeGrafter"/>
</dbReference>
<keyword evidence="3" id="KW-0963">Cytoplasm</keyword>
<dbReference type="InterPro" id="IPR019734">
    <property type="entry name" value="TPR_rpt"/>
</dbReference>
<dbReference type="PANTHER" id="PTHR16056">
    <property type="entry name" value="REGULATOR OF MICROTUBULE DYNAMICS PROTEIN"/>
    <property type="match status" value="1"/>
</dbReference>
<dbReference type="PANTHER" id="PTHR16056:SF16">
    <property type="entry name" value="REGULATOR OF MICROTUBULE DYNAMICS PROTEIN 1"/>
    <property type="match status" value="1"/>
</dbReference>
<dbReference type="SUPFAM" id="SSF48452">
    <property type="entry name" value="TPR-like"/>
    <property type="match status" value="1"/>
</dbReference>
<dbReference type="RefSeq" id="WP_185958362.1">
    <property type="nucleotide sequence ID" value="NZ_FXTH01000009.1"/>
</dbReference>
<dbReference type="SMART" id="SM00028">
    <property type="entry name" value="TPR"/>
    <property type="match status" value="3"/>
</dbReference>
<dbReference type="GO" id="GO:0005737">
    <property type="term" value="C:cytoplasm"/>
    <property type="evidence" value="ECO:0007669"/>
    <property type="project" value="TreeGrafter"/>
</dbReference>
<reference evidence="9 10" key="1">
    <citation type="submission" date="2017-05" db="EMBL/GenBank/DDBJ databases">
        <authorList>
            <person name="Varghese N."/>
            <person name="Submissions S."/>
        </authorList>
    </citation>
    <scope>NUCLEOTIDE SEQUENCE [LARGE SCALE GENOMIC DNA]</scope>
    <source>
        <strain evidence="9 10">DSM 21194</strain>
    </source>
</reference>
<protein>
    <recommendedName>
        <fullName evidence="7">Regulator of microtubule dynamics protein 1</fullName>
    </recommendedName>
    <alternativeName>
        <fullName evidence="8">Protein FAM82B</fullName>
    </alternativeName>
</protein>
<dbReference type="Pfam" id="PF21033">
    <property type="entry name" value="RMD1-3"/>
    <property type="match status" value="1"/>
</dbReference>
<sequence length="255" mass="29127">MKISYPFCWLAVLYYVLFPSMLAGQEADQLLREADSSYAAYEEEQALNLYQQVLDEEPNHYRALWRSSFLHARIGNRLDTEEKKKECFDRAIQLAERALEVDSTDSQSNFVMAVAMGRKALISGAKDRVAASRAIKKYADLAIKYDSTHAGAWHVLGRWHFKVANLSWVERLAANTLFGGVPGNASNQKAAESIRKAISLNDKYILYYYDLARIYEELDREKEAIETCQTAMELPLLTPDDLDLKNQCQQLIQNI</sequence>
<dbReference type="GO" id="GO:0005876">
    <property type="term" value="C:spindle microtubule"/>
    <property type="evidence" value="ECO:0007669"/>
    <property type="project" value="TreeGrafter"/>
</dbReference>
<keyword evidence="10" id="KW-1185">Reference proteome</keyword>
<evidence type="ECO:0000256" key="6">
    <source>
        <dbReference type="ARBA" id="ARBA00023212"/>
    </source>
</evidence>